<name>A0A498JRN7_MALDO</name>
<dbReference type="AlphaFoldDB" id="A0A498JRN7"/>
<dbReference type="EMBL" id="RDQH01000331">
    <property type="protein sequence ID" value="RXH97577.1"/>
    <property type="molecule type" value="Genomic_DNA"/>
</dbReference>
<evidence type="ECO:0000313" key="1">
    <source>
        <dbReference type="EMBL" id="RXH97577.1"/>
    </source>
</evidence>
<protein>
    <submittedName>
        <fullName evidence="1">Uncharacterized protein</fullName>
    </submittedName>
</protein>
<organism evidence="1 2">
    <name type="scientific">Malus domestica</name>
    <name type="common">Apple</name>
    <name type="synonym">Pyrus malus</name>
    <dbReference type="NCBI Taxonomy" id="3750"/>
    <lineage>
        <taxon>Eukaryota</taxon>
        <taxon>Viridiplantae</taxon>
        <taxon>Streptophyta</taxon>
        <taxon>Embryophyta</taxon>
        <taxon>Tracheophyta</taxon>
        <taxon>Spermatophyta</taxon>
        <taxon>Magnoliopsida</taxon>
        <taxon>eudicotyledons</taxon>
        <taxon>Gunneridae</taxon>
        <taxon>Pentapetalae</taxon>
        <taxon>rosids</taxon>
        <taxon>fabids</taxon>
        <taxon>Rosales</taxon>
        <taxon>Rosaceae</taxon>
        <taxon>Amygdaloideae</taxon>
        <taxon>Maleae</taxon>
        <taxon>Malus</taxon>
    </lineage>
</organism>
<evidence type="ECO:0000313" key="2">
    <source>
        <dbReference type="Proteomes" id="UP000290289"/>
    </source>
</evidence>
<comment type="caution">
    <text evidence="1">The sequence shown here is derived from an EMBL/GenBank/DDBJ whole genome shotgun (WGS) entry which is preliminary data.</text>
</comment>
<sequence>MSDCFLCSGAPYETPPSSSFRIFDASLQPDAIEASPDEMDYEIIVPKIEAGTCYEIINFRTNKTRFGRVSFRLFPGTDSPCKIIIGCTLEILTVQRLEPIQINHIIDYKCDLVIQNIRNEEVKITLWLDVAHSFSSVSFEQLPQPIVSQVQFYISLLPKHC</sequence>
<keyword evidence="2" id="KW-1185">Reference proteome</keyword>
<dbReference type="Proteomes" id="UP000290289">
    <property type="component" value="Chromosome 5"/>
</dbReference>
<reference evidence="1 2" key="1">
    <citation type="submission" date="2018-10" db="EMBL/GenBank/DDBJ databases">
        <title>A high-quality apple genome assembly.</title>
        <authorList>
            <person name="Hu J."/>
        </authorList>
    </citation>
    <scope>NUCLEOTIDE SEQUENCE [LARGE SCALE GENOMIC DNA]</scope>
    <source>
        <strain evidence="2">cv. HFTH1</strain>
        <tissue evidence="1">Young leaf</tissue>
    </source>
</reference>
<gene>
    <name evidence="1" type="ORF">DVH24_009902</name>
</gene>
<accession>A0A498JRN7</accession>
<proteinExistence type="predicted"/>